<evidence type="ECO:0000256" key="1">
    <source>
        <dbReference type="SAM" id="MobiDB-lite"/>
    </source>
</evidence>
<dbReference type="Pfam" id="PF18759">
    <property type="entry name" value="Plavaka"/>
    <property type="match status" value="1"/>
</dbReference>
<sequence>MVSCPGCHESFSATGYSQHLAKTRQTPCRAFLATFRANSNSQGLGSPKNPTLQAGTHSLSPPPGSLEEQDHPILFEGDFFGTYEEADLEWPDDHSGDEEEDLYNDEWEPPAQDNNDEPEPPVPDDDILENEGAEALENREARREIEQCTMEQDHIVIVPYPDAHAGVPITGQPAHDSNTTYGIDAGNSNNIYAPFTSQIDWDVAKWAKLRSPSSTAFTDLLAIDGVSERLNLSFKNSKELNKIIDKDLPGRPKFKHEQIIVAGEAFDIFYRDIVECIRSLYSDPDFTDFLIFKPEHHYTDEDKTIRLFHDMHTGQWWWDTQKALDRRRPGATIIPVIISSDKTQVTMFRNKTAYPVYLTIGNIPKEIRQKPSRRAHILLAYLPTTRLEHIANKASRRRAVANLYHACMSRVLAPLKTAGVDGLVMSSGDGARRRCHPLFACFVGDYPEQLLAAGVKSMECPKCDVPTDELESNTAQCDIRDLHAVLDALALIDEGDLAFVQACRAAGIKPVVHPFWEDLPYTNIFQAITPDVLHQLYQGLVKHLLGWLAQACGAAEIDARCRRLPPNHHIRLFMKGITSLSCLSGTEHSQICRFLLGIIIDIRLPGNLASSRLLKAVRGLLDFLYLAQYPCHSSETLLLLDEARALFHDNKEIFVDLGIRNNFNLPKLHAIRHYASMIRTFGTTDNYNTEYTERLHIDLAKDAYHATNHKHEFTQMTRWLERKEKIIRHEQYIKWRLDRDRAPYQPRPPDLRLDRTLKMTKHPSAKAVSVPTLISDYGATYFREALARYIAEQQNPNEVFTRQRLENVAAGIHLPFHSVPVYHKIKWLSTDARGHGDPLVTVDSIHAKPQRAALQTDDVVPARFDTALINDGTGSSVGIKGFRIGQVRVIFSIPATATQLLFPPANQPPKHLAYVEWFTPFPATPDPRHGMYKVSRFIRSGERVASIIPVSNIARSVHLIPKFGAIVP</sequence>
<proteinExistence type="predicted"/>
<gene>
    <name evidence="2" type="ORF">F5891DRAFT_1187044</name>
</gene>
<dbReference type="InterPro" id="IPR041078">
    <property type="entry name" value="Plavaka"/>
</dbReference>
<reference evidence="2" key="1">
    <citation type="journal article" date="2020" name="New Phytol.">
        <title>Comparative genomics reveals dynamic genome evolution in host specialist ectomycorrhizal fungi.</title>
        <authorList>
            <person name="Lofgren L.A."/>
            <person name="Nguyen N.H."/>
            <person name="Vilgalys R."/>
            <person name="Ruytinx J."/>
            <person name="Liao H.L."/>
            <person name="Branco S."/>
            <person name="Kuo A."/>
            <person name="LaButti K."/>
            <person name="Lipzen A."/>
            <person name="Andreopoulos W."/>
            <person name="Pangilinan J."/>
            <person name="Riley R."/>
            <person name="Hundley H."/>
            <person name="Na H."/>
            <person name="Barry K."/>
            <person name="Grigoriev I.V."/>
            <person name="Stajich J.E."/>
            <person name="Kennedy P.G."/>
        </authorList>
    </citation>
    <scope>NUCLEOTIDE SEQUENCE</scope>
    <source>
        <strain evidence="2">FC203</strain>
    </source>
</reference>
<dbReference type="GeneID" id="64661074"/>
<feature type="compositionally biased region" description="Polar residues" evidence="1">
    <location>
        <begin position="39"/>
        <end position="59"/>
    </location>
</feature>
<accession>A0AAD4E9E6</accession>
<dbReference type="RefSeq" id="XP_041227592.1">
    <property type="nucleotide sequence ID" value="XM_041366776.1"/>
</dbReference>
<protein>
    <submittedName>
        <fullName evidence="2">Uncharacterized protein</fullName>
    </submittedName>
</protein>
<evidence type="ECO:0000313" key="3">
    <source>
        <dbReference type="Proteomes" id="UP001195769"/>
    </source>
</evidence>
<comment type="caution">
    <text evidence="2">The sequence shown here is derived from an EMBL/GenBank/DDBJ whole genome shotgun (WGS) entry which is preliminary data.</text>
</comment>
<dbReference type="EMBL" id="JABBWK010000019">
    <property type="protein sequence ID" value="KAG1902017.1"/>
    <property type="molecule type" value="Genomic_DNA"/>
</dbReference>
<dbReference type="AlphaFoldDB" id="A0AAD4E9E6"/>
<keyword evidence="3" id="KW-1185">Reference proteome</keyword>
<organism evidence="2 3">
    <name type="scientific">Suillus fuscotomentosus</name>
    <dbReference type="NCBI Taxonomy" id="1912939"/>
    <lineage>
        <taxon>Eukaryota</taxon>
        <taxon>Fungi</taxon>
        <taxon>Dikarya</taxon>
        <taxon>Basidiomycota</taxon>
        <taxon>Agaricomycotina</taxon>
        <taxon>Agaricomycetes</taxon>
        <taxon>Agaricomycetidae</taxon>
        <taxon>Boletales</taxon>
        <taxon>Suillineae</taxon>
        <taxon>Suillaceae</taxon>
        <taxon>Suillus</taxon>
    </lineage>
</organism>
<dbReference type="Proteomes" id="UP001195769">
    <property type="component" value="Unassembled WGS sequence"/>
</dbReference>
<feature type="region of interest" description="Disordered" evidence="1">
    <location>
        <begin position="88"/>
        <end position="127"/>
    </location>
</feature>
<evidence type="ECO:0000313" key="2">
    <source>
        <dbReference type="EMBL" id="KAG1902017.1"/>
    </source>
</evidence>
<feature type="region of interest" description="Disordered" evidence="1">
    <location>
        <begin position="39"/>
        <end position="70"/>
    </location>
</feature>
<name>A0AAD4E9E6_9AGAM</name>